<evidence type="ECO:0000313" key="2">
    <source>
        <dbReference type="Proteomes" id="UP001164250"/>
    </source>
</evidence>
<proteinExistence type="predicted"/>
<comment type="caution">
    <text evidence="1">The sequence shown here is derived from an EMBL/GenBank/DDBJ whole genome shotgun (WGS) entry which is preliminary data.</text>
</comment>
<protein>
    <submittedName>
        <fullName evidence="1">Uncharacterized protein</fullName>
    </submittedName>
</protein>
<gene>
    <name evidence="1" type="ORF">Patl1_26395</name>
</gene>
<accession>A0ACC1B3I6</accession>
<reference evidence="2" key="1">
    <citation type="journal article" date="2023" name="G3 (Bethesda)">
        <title>Genome assembly and association tests identify interacting loci associated with vigor, precocity, and sex in interspecific pistachio rootstocks.</title>
        <authorList>
            <person name="Palmer W."/>
            <person name="Jacygrad E."/>
            <person name="Sagayaradj S."/>
            <person name="Cavanaugh K."/>
            <person name="Han R."/>
            <person name="Bertier L."/>
            <person name="Beede B."/>
            <person name="Kafkas S."/>
            <person name="Golino D."/>
            <person name="Preece J."/>
            <person name="Michelmore R."/>
        </authorList>
    </citation>
    <scope>NUCLEOTIDE SEQUENCE [LARGE SCALE GENOMIC DNA]</scope>
</reference>
<dbReference type="Proteomes" id="UP001164250">
    <property type="component" value="Chromosome 7"/>
</dbReference>
<keyword evidence="2" id="KW-1185">Reference proteome</keyword>
<sequence>MKSQRKEDLKANARVVEIFATQKNKRQVEERQLLQQIDAANEEMASLRSKIEEMETEKAESNRRVEELEEIIGFMPRRVGCEFEEEEDQFGGCGSRDFYCRDDGKNCNFGFTSKFLAFTYKFCAEKASV</sequence>
<name>A0ACC1B3I6_9ROSI</name>
<organism evidence="1 2">
    <name type="scientific">Pistacia atlantica</name>
    <dbReference type="NCBI Taxonomy" id="434234"/>
    <lineage>
        <taxon>Eukaryota</taxon>
        <taxon>Viridiplantae</taxon>
        <taxon>Streptophyta</taxon>
        <taxon>Embryophyta</taxon>
        <taxon>Tracheophyta</taxon>
        <taxon>Spermatophyta</taxon>
        <taxon>Magnoliopsida</taxon>
        <taxon>eudicotyledons</taxon>
        <taxon>Gunneridae</taxon>
        <taxon>Pentapetalae</taxon>
        <taxon>rosids</taxon>
        <taxon>malvids</taxon>
        <taxon>Sapindales</taxon>
        <taxon>Anacardiaceae</taxon>
        <taxon>Pistacia</taxon>
    </lineage>
</organism>
<evidence type="ECO:0000313" key="1">
    <source>
        <dbReference type="EMBL" id="KAJ0093497.1"/>
    </source>
</evidence>
<dbReference type="EMBL" id="CM047903">
    <property type="protein sequence ID" value="KAJ0093497.1"/>
    <property type="molecule type" value="Genomic_DNA"/>
</dbReference>